<dbReference type="InterPro" id="IPR016160">
    <property type="entry name" value="Ald_DH_CS_CYS"/>
</dbReference>
<evidence type="ECO:0000256" key="4">
    <source>
        <dbReference type="PIRNR" id="PIRNR036492"/>
    </source>
</evidence>
<dbReference type="GO" id="GO:0006081">
    <property type="term" value="P:aldehyde metabolic process"/>
    <property type="evidence" value="ECO:0007669"/>
    <property type="project" value="InterPro"/>
</dbReference>
<evidence type="ECO:0000256" key="2">
    <source>
        <dbReference type="ARBA" id="ARBA00023002"/>
    </source>
</evidence>
<evidence type="ECO:0000256" key="3">
    <source>
        <dbReference type="ARBA" id="ARBA00023027"/>
    </source>
</evidence>
<dbReference type="Gene3D" id="3.40.309.10">
    <property type="entry name" value="Aldehyde Dehydrogenase, Chain A, domain 2"/>
    <property type="match status" value="1"/>
</dbReference>
<keyword evidence="2 4" id="KW-0560">Oxidoreductase</keyword>
<protein>
    <recommendedName>
        <fullName evidence="4">Aldehyde dehydrogenase</fullName>
    </recommendedName>
</protein>
<dbReference type="InterPro" id="IPR016163">
    <property type="entry name" value="Ald_DH_C"/>
</dbReference>
<proteinExistence type="inferred from homology"/>
<comment type="caution">
    <text evidence="9">The sequence shown here is derived from an EMBL/GenBank/DDBJ whole genome shotgun (WGS) entry which is preliminary data.</text>
</comment>
<keyword evidence="10" id="KW-1185">Reference proteome</keyword>
<dbReference type="InterPro" id="IPR016162">
    <property type="entry name" value="Ald_DH_N"/>
</dbReference>
<dbReference type="RefSeq" id="WP_162448788.1">
    <property type="nucleotide sequence ID" value="NZ_WLZY01000001.1"/>
</dbReference>
<dbReference type="InterPro" id="IPR029510">
    <property type="entry name" value="Ald_DH_CS_GLU"/>
</dbReference>
<dbReference type="PIRSF" id="PIRSF036492">
    <property type="entry name" value="ALDH"/>
    <property type="match status" value="1"/>
</dbReference>
<dbReference type="InterPro" id="IPR016161">
    <property type="entry name" value="Ald_DH/histidinol_DH"/>
</dbReference>
<evidence type="ECO:0000313" key="9">
    <source>
        <dbReference type="EMBL" id="NDL56164.1"/>
    </source>
</evidence>
<dbReference type="EMBL" id="WLZY01000001">
    <property type="protein sequence ID" value="NDL56164.1"/>
    <property type="molecule type" value="Genomic_DNA"/>
</dbReference>
<accession>A0A7K3LYR9</accession>
<evidence type="ECO:0000256" key="7">
    <source>
        <dbReference type="RuleBase" id="RU003345"/>
    </source>
</evidence>
<feature type="active site" evidence="5 6">
    <location>
        <position position="214"/>
    </location>
</feature>
<evidence type="ECO:0000256" key="1">
    <source>
        <dbReference type="ARBA" id="ARBA00009986"/>
    </source>
</evidence>
<dbReference type="PROSITE" id="PS00070">
    <property type="entry name" value="ALDEHYDE_DEHYDR_CYS"/>
    <property type="match status" value="1"/>
</dbReference>
<evidence type="ECO:0000259" key="8">
    <source>
        <dbReference type="Pfam" id="PF00171"/>
    </source>
</evidence>
<organism evidence="9 10">
    <name type="scientific">Phytoactinopolyspora mesophila</name>
    <dbReference type="NCBI Taxonomy" id="2650750"/>
    <lineage>
        <taxon>Bacteria</taxon>
        <taxon>Bacillati</taxon>
        <taxon>Actinomycetota</taxon>
        <taxon>Actinomycetes</taxon>
        <taxon>Jiangellales</taxon>
        <taxon>Jiangellaceae</taxon>
        <taxon>Phytoactinopolyspora</taxon>
    </lineage>
</organism>
<dbReference type="FunFam" id="3.40.605.10:FF:000004">
    <property type="entry name" value="Aldehyde dehydrogenase"/>
    <property type="match status" value="1"/>
</dbReference>
<dbReference type="PANTHER" id="PTHR43570">
    <property type="entry name" value="ALDEHYDE DEHYDROGENASE"/>
    <property type="match status" value="1"/>
</dbReference>
<dbReference type="SUPFAM" id="SSF53720">
    <property type="entry name" value="ALDH-like"/>
    <property type="match status" value="1"/>
</dbReference>
<feature type="active site" evidence="5">
    <location>
        <position position="248"/>
    </location>
</feature>
<dbReference type="Pfam" id="PF00171">
    <property type="entry name" value="Aldedh"/>
    <property type="match status" value="1"/>
</dbReference>
<dbReference type="Gene3D" id="3.40.605.10">
    <property type="entry name" value="Aldehyde Dehydrogenase, Chain A, domain 1"/>
    <property type="match status" value="1"/>
</dbReference>
<comment type="similarity">
    <text evidence="1 4 7">Belongs to the aldehyde dehydrogenase family.</text>
</comment>
<dbReference type="FunFam" id="3.40.309.10:FF:000003">
    <property type="entry name" value="Aldehyde dehydrogenase"/>
    <property type="match status" value="1"/>
</dbReference>
<dbReference type="Proteomes" id="UP000460435">
    <property type="component" value="Unassembled WGS sequence"/>
</dbReference>
<feature type="domain" description="Aldehyde dehydrogenase" evidence="8">
    <location>
        <begin position="28"/>
        <end position="431"/>
    </location>
</feature>
<reference evidence="9 10" key="1">
    <citation type="submission" date="2019-11" db="EMBL/GenBank/DDBJ databases">
        <authorList>
            <person name="Li X.-J."/>
            <person name="Feng X.-M."/>
        </authorList>
    </citation>
    <scope>NUCLEOTIDE SEQUENCE [LARGE SCALE GENOMIC DNA]</scope>
    <source>
        <strain evidence="9 10">XMNu-373</strain>
    </source>
</reference>
<gene>
    <name evidence="9" type="ORF">F7O44_03645</name>
</gene>
<evidence type="ECO:0000313" key="10">
    <source>
        <dbReference type="Proteomes" id="UP000460435"/>
    </source>
</evidence>
<name>A0A7K3LYR9_9ACTN</name>
<dbReference type="GO" id="GO:0005737">
    <property type="term" value="C:cytoplasm"/>
    <property type="evidence" value="ECO:0007669"/>
    <property type="project" value="TreeGrafter"/>
</dbReference>
<dbReference type="PANTHER" id="PTHR43570:SF16">
    <property type="entry name" value="ALDEHYDE DEHYDROGENASE TYPE III, ISOFORM Q"/>
    <property type="match status" value="1"/>
</dbReference>
<evidence type="ECO:0000256" key="5">
    <source>
        <dbReference type="PIRSR" id="PIRSR036492-1"/>
    </source>
</evidence>
<dbReference type="PROSITE" id="PS00687">
    <property type="entry name" value="ALDEHYDE_DEHYDR_GLU"/>
    <property type="match status" value="1"/>
</dbReference>
<dbReference type="InterPro" id="IPR012394">
    <property type="entry name" value="Aldehyde_DH_NAD(P)"/>
</dbReference>
<keyword evidence="3" id="KW-0520">NAD</keyword>
<evidence type="ECO:0000256" key="6">
    <source>
        <dbReference type="PROSITE-ProRule" id="PRU10007"/>
    </source>
</evidence>
<dbReference type="AlphaFoldDB" id="A0A7K3LYR9"/>
<sequence>MISDHGVPGDTVARLRAFYDDGGTRALAWRRQQLAALARMLTEESVVLEQALRDDLGKSATESRLTEIRMAVAEANYLNRHLRAMLRPRRHRLPLRLWPARGWTVREPLGVVLVVSPWNYPVQLALVPLAGAIASGNTVVLKPSEQAPATSAALANLLPRYLDPAAVAVVEGGPDEAAELLEQRFDYIFFTGSARVARIVAEAAARHLTPLTLELGGKSPVWVDGTVDLQTAADRIAWGKFLNAGQSCVAPDYVLTTDADADALVPALRRSIRQFYGDDPASSPDYARMLSAQNLDRLTAMLEVASVVIGGESDRARRYLAPTVLDHVSTDDPIMREEIFGPILPILRVPDVEAAIEIIRSGEKPLAAYVFTTNRMVRRAFAQRVSCGALGVNVPVAHLSAPELPFGGVGGSGIGQYHGEHSIRTFSHERAVLSKPMTPDTLRMVYPPHGRLADAVARWLMR</sequence>
<dbReference type="InterPro" id="IPR015590">
    <property type="entry name" value="Aldehyde_DH_dom"/>
</dbReference>
<dbReference type="CDD" id="cd07087">
    <property type="entry name" value="ALDH_F3-13-14_CALDH-like"/>
    <property type="match status" value="1"/>
</dbReference>
<dbReference type="GO" id="GO:0004029">
    <property type="term" value="F:aldehyde dehydrogenase (NAD+) activity"/>
    <property type="evidence" value="ECO:0007669"/>
    <property type="project" value="TreeGrafter"/>
</dbReference>